<keyword evidence="8" id="KW-0119">Carbohydrate metabolism</keyword>
<dbReference type="InterPro" id="IPR013783">
    <property type="entry name" value="Ig-like_fold"/>
</dbReference>
<comment type="caution">
    <text evidence="14">The sequence shown here is derived from an EMBL/GenBank/DDBJ whole genome shotgun (WGS) entry which is preliminary data.</text>
</comment>
<gene>
    <name evidence="14" type="ORF">PNOK_0880400</name>
</gene>
<feature type="domain" description="Fibronectin type III-like" evidence="13">
    <location>
        <begin position="850"/>
        <end position="919"/>
    </location>
</feature>
<dbReference type="FunFam" id="3.40.50.1700:FF:000003">
    <property type="entry name" value="Probable beta-glucosidase"/>
    <property type="match status" value="1"/>
</dbReference>
<evidence type="ECO:0000256" key="6">
    <source>
        <dbReference type="ARBA" id="ARBA00023001"/>
    </source>
</evidence>
<dbReference type="Gene3D" id="3.40.50.1700">
    <property type="entry name" value="Glycoside hydrolase family 3 C-terminal domain"/>
    <property type="match status" value="1"/>
</dbReference>
<organism evidence="14 15">
    <name type="scientific">Pyrrhoderma noxium</name>
    <dbReference type="NCBI Taxonomy" id="2282107"/>
    <lineage>
        <taxon>Eukaryota</taxon>
        <taxon>Fungi</taxon>
        <taxon>Dikarya</taxon>
        <taxon>Basidiomycota</taxon>
        <taxon>Agaricomycotina</taxon>
        <taxon>Agaricomycetes</taxon>
        <taxon>Hymenochaetales</taxon>
        <taxon>Hymenochaetaceae</taxon>
        <taxon>Pyrrhoderma</taxon>
    </lineage>
</organism>
<dbReference type="FunFam" id="3.20.20.300:FF:000002">
    <property type="entry name" value="Probable beta-glucosidase"/>
    <property type="match status" value="1"/>
</dbReference>
<dbReference type="Gene3D" id="3.20.20.300">
    <property type="entry name" value="Glycoside hydrolase, family 3, N-terminal domain"/>
    <property type="match status" value="1"/>
</dbReference>
<dbReference type="InterPro" id="IPR050288">
    <property type="entry name" value="Cellulose_deg_GH3"/>
</dbReference>
<sequence>MLLHGRFVVLLGFCLASRAVTTSDSQLSVSNSGSATPSTTGTTSFVDSTSFTESQSTSASGSTLPSVSASGPTTTSTVPTESSFSATSIPAATSITISGTFGSTGISIPLSSFSFSTNGSSTPSGSFTPSSTASITGPDEINVQPSPNPDETHPFTPFPSPTQSPVLGIYPETDPLSPPNAGSLLIPDFNPAWTNAWSKARDLIKGLSIDDKVNFTTGVGWMGGRCVGNVPPVPADGSGPWQGLCLEDSPLGVRFADFATVFPAGINAATTWQRKLIRERGEAMGAEFKGKGVHVALGPMMNLGRIAQGGRNWEGFGADPFLAGEAAYETILGMQSSGVQACAKHYINNEQEHERTMESSNVDDRTEHELYSAPFLRSVQAGVASVMCSYNQINETYACENDRTVNQILKGEMGFRGYVMSDWSAQHSTLSAIYGLDMSMPGDITFNSGTSWWGANLTAFVNNGSISEDRLDDMATRIAAAWYFLHQDEDYPEVNFNAFVPDDEATNEHIDVQDDHADIVRKIGAASTVLLKNENGTLPLKKPRSLALIGLDAGPQPGGPNQFSDNGGNDGILAMGWGSGTALFTYLISPLEAIQARARKDRTTVNWHLDNFDLDTAGSVASQAQLALVFINSDSGEGYITVDGNEGDRKNLTAWHNGDALVNAVAAQNPNTIVVVHSVGPLILESWIEHENVTAVVWAGLGGTETGNALVDVLYGHVSPSGRLPYTIAKDPSDYGTQLVLGGGDGTILQIPYDEKLLVDYRRFDAAGIEPRFEFGFGLSYTTFKYSNIRVREIPASQQFASSSIINRWKRGVANAGGSGEGASVALWLHEPAYNVTFTVENTGDVAGTEIPQLYIQQPKSAGSPPSALKGFTDIHLQSGESEHLSIALSRYDLSIWDVAAQGWARPKGDIVVHVGASSRDFRLSSTIYS</sequence>
<protein>
    <recommendedName>
        <fullName evidence="4">beta-glucosidase</fullName>
        <ecNumber evidence="4">3.2.1.21</ecNumber>
    </recommendedName>
</protein>
<keyword evidence="12" id="KW-0732">Signal</keyword>
<dbReference type="AlphaFoldDB" id="A0A286U8Q6"/>
<keyword evidence="5 14" id="KW-0378">Hydrolase</keyword>
<evidence type="ECO:0000256" key="1">
    <source>
        <dbReference type="ARBA" id="ARBA00000448"/>
    </source>
</evidence>
<evidence type="ECO:0000256" key="9">
    <source>
        <dbReference type="ARBA" id="ARBA00023295"/>
    </source>
</evidence>
<comment type="catalytic activity">
    <reaction evidence="1">
        <text>Hydrolysis of terminal, non-reducing beta-D-glucosyl residues with release of beta-D-glucose.</text>
        <dbReference type="EC" id="3.2.1.21"/>
    </reaction>
</comment>
<evidence type="ECO:0000256" key="11">
    <source>
        <dbReference type="SAM" id="MobiDB-lite"/>
    </source>
</evidence>
<evidence type="ECO:0000256" key="3">
    <source>
        <dbReference type="ARBA" id="ARBA00005336"/>
    </source>
</evidence>
<evidence type="ECO:0000256" key="2">
    <source>
        <dbReference type="ARBA" id="ARBA00004987"/>
    </source>
</evidence>
<keyword evidence="9" id="KW-0326">Glycosidase</keyword>
<dbReference type="SUPFAM" id="SSF52279">
    <property type="entry name" value="Beta-D-glucan exohydrolase, C-terminal domain"/>
    <property type="match status" value="1"/>
</dbReference>
<feature type="compositionally biased region" description="Low complexity" evidence="11">
    <location>
        <begin position="65"/>
        <end position="85"/>
    </location>
</feature>
<dbReference type="GO" id="GO:0030245">
    <property type="term" value="P:cellulose catabolic process"/>
    <property type="evidence" value="ECO:0007669"/>
    <property type="project" value="UniProtKB-KW"/>
</dbReference>
<reference evidence="14 15" key="1">
    <citation type="journal article" date="2017" name="Mol. Ecol.">
        <title>Comparative and population genomic landscape of Phellinus noxius: A hypervariable fungus causing root rot in trees.</title>
        <authorList>
            <person name="Chung C.L."/>
            <person name="Lee T.J."/>
            <person name="Akiba M."/>
            <person name="Lee H.H."/>
            <person name="Kuo T.H."/>
            <person name="Liu D."/>
            <person name="Ke H.M."/>
            <person name="Yokoi T."/>
            <person name="Roa M.B."/>
            <person name="Lu M.J."/>
            <person name="Chang Y.Y."/>
            <person name="Ann P.J."/>
            <person name="Tsai J.N."/>
            <person name="Chen C.Y."/>
            <person name="Tzean S.S."/>
            <person name="Ota Y."/>
            <person name="Hattori T."/>
            <person name="Sahashi N."/>
            <person name="Liou R.F."/>
            <person name="Kikuchi T."/>
            <person name="Tsai I.J."/>
        </authorList>
    </citation>
    <scope>NUCLEOTIDE SEQUENCE [LARGE SCALE GENOMIC DNA]</scope>
    <source>
        <strain evidence="14 15">FFPRI411160</strain>
    </source>
</reference>
<dbReference type="PRINTS" id="PR00133">
    <property type="entry name" value="GLHYDRLASE3"/>
</dbReference>
<dbReference type="SUPFAM" id="SSF51445">
    <property type="entry name" value="(Trans)glycosidases"/>
    <property type="match status" value="1"/>
</dbReference>
<evidence type="ECO:0000256" key="4">
    <source>
        <dbReference type="ARBA" id="ARBA00012744"/>
    </source>
</evidence>
<dbReference type="PANTHER" id="PTHR42715">
    <property type="entry name" value="BETA-GLUCOSIDASE"/>
    <property type="match status" value="1"/>
</dbReference>
<comment type="similarity">
    <text evidence="3">Belongs to the glycosyl hydrolase 3 family.</text>
</comment>
<comment type="pathway">
    <text evidence="2">Glycan metabolism; cellulose degradation.</text>
</comment>
<dbReference type="EMBL" id="NBII01000009">
    <property type="protein sequence ID" value="PAV15946.1"/>
    <property type="molecule type" value="Genomic_DNA"/>
</dbReference>
<dbReference type="GO" id="GO:0008422">
    <property type="term" value="F:beta-glucosidase activity"/>
    <property type="evidence" value="ECO:0007669"/>
    <property type="project" value="UniProtKB-EC"/>
</dbReference>
<evidence type="ECO:0000256" key="8">
    <source>
        <dbReference type="ARBA" id="ARBA00023277"/>
    </source>
</evidence>
<dbReference type="InterPro" id="IPR036962">
    <property type="entry name" value="Glyco_hydro_3_N_sf"/>
</dbReference>
<evidence type="ECO:0000259" key="13">
    <source>
        <dbReference type="SMART" id="SM01217"/>
    </source>
</evidence>
<feature type="signal peptide" evidence="12">
    <location>
        <begin position="1"/>
        <end position="19"/>
    </location>
</feature>
<keyword evidence="15" id="KW-1185">Reference proteome</keyword>
<dbReference type="SMART" id="SM01217">
    <property type="entry name" value="Fn3_like"/>
    <property type="match status" value="1"/>
</dbReference>
<dbReference type="InterPro" id="IPR017853">
    <property type="entry name" value="GH"/>
</dbReference>
<evidence type="ECO:0000256" key="10">
    <source>
        <dbReference type="ARBA" id="ARBA00023326"/>
    </source>
</evidence>
<proteinExistence type="inferred from homology"/>
<dbReference type="Gene3D" id="2.60.40.10">
    <property type="entry name" value="Immunoglobulins"/>
    <property type="match status" value="1"/>
</dbReference>
<accession>A0A286U8Q6</accession>
<evidence type="ECO:0000313" key="15">
    <source>
        <dbReference type="Proteomes" id="UP000217199"/>
    </source>
</evidence>
<feature type="chain" id="PRO_5013574944" description="beta-glucosidase" evidence="12">
    <location>
        <begin position="20"/>
        <end position="930"/>
    </location>
</feature>
<dbReference type="OrthoDB" id="416222at2759"/>
<dbReference type="InterPro" id="IPR002772">
    <property type="entry name" value="Glyco_hydro_3_C"/>
</dbReference>
<feature type="region of interest" description="Disordered" evidence="11">
    <location>
        <begin position="119"/>
        <end position="160"/>
    </location>
</feature>
<dbReference type="Pfam" id="PF01915">
    <property type="entry name" value="Glyco_hydro_3_C"/>
    <property type="match status" value="1"/>
</dbReference>
<keyword evidence="10" id="KW-0624">Polysaccharide degradation</keyword>
<dbReference type="EC" id="3.2.1.21" evidence="4"/>
<dbReference type="Pfam" id="PF14310">
    <property type="entry name" value="Fn3-like"/>
    <property type="match status" value="1"/>
</dbReference>
<dbReference type="Pfam" id="PF00933">
    <property type="entry name" value="Glyco_hydro_3"/>
    <property type="match status" value="1"/>
</dbReference>
<feature type="compositionally biased region" description="Low complexity" evidence="11">
    <location>
        <begin position="30"/>
        <end position="44"/>
    </location>
</feature>
<keyword evidence="7" id="KW-0325">Glycoprotein</keyword>
<dbReference type="STRING" id="2282107.A0A286U8Q6"/>
<dbReference type="InterPro" id="IPR036881">
    <property type="entry name" value="Glyco_hydro_3_C_sf"/>
</dbReference>
<feature type="region of interest" description="Disordered" evidence="11">
    <location>
        <begin position="26"/>
        <end position="85"/>
    </location>
</feature>
<feature type="compositionally biased region" description="Low complexity" evidence="11">
    <location>
        <begin position="119"/>
        <end position="134"/>
    </location>
</feature>
<keyword evidence="6" id="KW-0136">Cellulose degradation</keyword>
<dbReference type="InterPro" id="IPR001764">
    <property type="entry name" value="Glyco_hydro_3_N"/>
</dbReference>
<dbReference type="PANTHER" id="PTHR42715:SF2">
    <property type="entry name" value="BETA-GLUCOSIDASE F-RELATED"/>
    <property type="match status" value="1"/>
</dbReference>
<name>A0A286U8Q6_9AGAM</name>
<evidence type="ECO:0000256" key="12">
    <source>
        <dbReference type="SAM" id="SignalP"/>
    </source>
</evidence>
<dbReference type="InterPro" id="IPR026891">
    <property type="entry name" value="Fn3-like"/>
</dbReference>
<dbReference type="Proteomes" id="UP000217199">
    <property type="component" value="Unassembled WGS sequence"/>
</dbReference>
<evidence type="ECO:0000256" key="7">
    <source>
        <dbReference type="ARBA" id="ARBA00023180"/>
    </source>
</evidence>
<evidence type="ECO:0000256" key="5">
    <source>
        <dbReference type="ARBA" id="ARBA00022801"/>
    </source>
</evidence>
<feature type="compositionally biased region" description="Polar residues" evidence="11">
    <location>
        <begin position="45"/>
        <end position="64"/>
    </location>
</feature>
<dbReference type="InParanoid" id="A0A286U8Q6"/>
<evidence type="ECO:0000313" key="14">
    <source>
        <dbReference type="EMBL" id="PAV15946.1"/>
    </source>
</evidence>